<dbReference type="InterPro" id="IPR020084">
    <property type="entry name" value="NUDIX_hydrolase_CS"/>
</dbReference>
<dbReference type="CDD" id="cd02883">
    <property type="entry name" value="NUDIX_Hydrolase"/>
    <property type="match status" value="2"/>
</dbReference>
<dbReference type="PANTHER" id="PTHR43046">
    <property type="entry name" value="GDP-MANNOSE MANNOSYL HYDROLASE"/>
    <property type="match status" value="1"/>
</dbReference>
<comment type="similarity">
    <text evidence="2 4">Belongs to the Nudix hydrolase family.</text>
</comment>
<dbReference type="SUPFAM" id="SSF55811">
    <property type="entry name" value="Nudix"/>
    <property type="match status" value="2"/>
</dbReference>
<proteinExistence type="inferred from homology"/>
<dbReference type="InterPro" id="IPR000086">
    <property type="entry name" value="NUDIX_hydrolase_dom"/>
</dbReference>
<evidence type="ECO:0000256" key="1">
    <source>
        <dbReference type="ARBA" id="ARBA00001946"/>
    </source>
</evidence>
<keyword evidence="3 4" id="KW-0378">Hydrolase</keyword>
<protein>
    <submittedName>
        <fullName evidence="7">NUDIX domain-containing protein</fullName>
    </submittedName>
</protein>
<gene>
    <name evidence="7" type="ORF">AAFH96_29440</name>
</gene>
<dbReference type="PROSITE" id="PS51462">
    <property type="entry name" value="NUDIX"/>
    <property type="match status" value="2"/>
</dbReference>
<feature type="domain" description="Nudix hydrolase" evidence="6">
    <location>
        <begin position="5"/>
        <end position="155"/>
    </location>
</feature>
<comment type="cofactor">
    <cofactor evidence="1">
        <name>Mg(2+)</name>
        <dbReference type="ChEBI" id="CHEBI:18420"/>
    </cofactor>
</comment>
<name>A0ABV5CYV9_9ACTN</name>
<dbReference type="InterPro" id="IPR015797">
    <property type="entry name" value="NUDIX_hydrolase-like_dom_sf"/>
</dbReference>
<evidence type="ECO:0000256" key="3">
    <source>
        <dbReference type="ARBA" id="ARBA00022801"/>
    </source>
</evidence>
<keyword evidence="8" id="KW-1185">Reference proteome</keyword>
<evidence type="ECO:0000259" key="6">
    <source>
        <dbReference type="PROSITE" id="PS51462"/>
    </source>
</evidence>
<accession>A0ABV5CYV9</accession>
<evidence type="ECO:0000256" key="2">
    <source>
        <dbReference type="ARBA" id="ARBA00005582"/>
    </source>
</evidence>
<sequence length="341" mass="35060">MDRRRRIAAYGVCVAADGRLLLVRASAATGRPGVWQVPGGGIEHGEHPADAVVREFAEETGLAVGVRGLRAVVADVRAGPDGAVHTDRVIYDVAPLGGTLGAEPAGGTLRAEPAGRTLRAEPAGTSDRAEWVEPGRLAALPLMPFTAELLGRPVEPVPADRAVPSADAAPAAAGTGHGQVTPAGGERPARGQRFAAYGLVTDPAGRVLLTLIASGYPGAGSWHLPGGGTDHGEQPVAALLRELAEEADQVGRITALLDVSHRRNPAAVGPEGYPIDWHAVRAIFRVVVDTPTPARVTEAAGGSTADAAWFPVARAVSLPLTDVAAAALPLLVDRPATERDR</sequence>
<dbReference type="Pfam" id="PF00293">
    <property type="entry name" value="NUDIX"/>
    <property type="match status" value="2"/>
</dbReference>
<reference evidence="7 8" key="1">
    <citation type="submission" date="2024-04" db="EMBL/GenBank/DDBJ databases">
        <title>Polymorphospora sp. isolated from Baiyangdian Lake in Xiong'an New Area.</title>
        <authorList>
            <person name="Zhang X."/>
            <person name="Liu J."/>
        </authorList>
    </citation>
    <scope>NUCLEOTIDE SEQUENCE [LARGE SCALE GENOMIC DNA]</scope>
    <source>
        <strain evidence="7 8">2-325</strain>
    </source>
</reference>
<feature type="region of interest" description="Disordered" evidence="5">
    <location>
        <begin position="158"/>
        <end position="189"/>
    </location>
</feature>
<dbReference type="PANTHER" id="PTHR43046:SF14">
    <property type="entry name" value="MUTT_NUDIX FAMILY PROTEIN"/>
    <property type="match status" value="1"/>
</dbReference>
<dbReference type="Proteomes" id="UP001582793">
    <property type="component" value="Unassembled WGS sequence"/>
</dbReference>
<dbReference type="Gene3D" id="3.90.79.10">
    <property type="entry name" value="Nucleoside Triphosphate Pyrophosphohydrolase"/>
    <property type="match status" value="2"/>
</dbReference>
<feature type="compositionally biased region" description="Low complexity" evidence="5">
    <location>
        <begin position="158"/>
        <end position="173"/>
    </location>
</feature>
<evidence type="ECO:0000313" key="8">
    <source>
        <dbReference type="Proteomes" id="UP001582793"/>
    </source>
</evidence>
<evidence type="ECO:0000313" key="7">
    <source>
        <dbReference type="EMBL" id="MFB6397194.1"/>
    </source>
</evidence>
<feature type="region of interest" description="Disordered" evidence="5">
    <location>
        <begin position="104"/>
        <end position="127"/>
    </location>
</feature>
<feature type="domain" description="Nudix hydrolase" evidence="6">
    <location>
        <begin position="191"/>
        <end position="333"/>
    </location>
</feature>
<evidence type="ECO:0000256" key="5">
    <source>
        <dbReference type="SAM" id="MobiDB-lite"/>
    </source>
</evidence>
<dbReference type="PROSITE" id="PS00893">
    <property type="entry name" value="NUDIX_BOX"/>
    <property type="match status" value="1"/>
</dbReference>
<comment type="caution">
    <text evidence="7">The sequence shown here is derived from an EMBL/GenBank/DDBJ whole genome shotgun (WGS) entry which is preliminary data.</text>
</comment>
<dbReference type="RefSeq" id="WP_375736366.1">
    <property type="nucleotide sequence ID" value="NZ_JBCGDC010000128.1"/>
</dbReference>
<evidence type="ECO:0000256" key="4">
    <source>
        <dbReference type="RuleBase" id="RU003476"/>
    </source>
</evidence>
<dbReference type="InterPro" id="IPR020476">
    <property type="entry name" value="Nudix_hydrolase"/>
</dbReference>
<organism evidence="7 8">
    <name type="scientific">Polymorphospora lycopeni</name>
    <dbReference type="NCBI Taxonomy" id="3140240"/>
    <lineage>
        <taxon>Bacteria</taxon>
        <taxon>Bacillati</taxon>
        <taxon>Actinomycetota</taxon>
        <taxon>Actinomycetes</taxon>
        <taxon>Micromonosporales</taxon>
        <taxon>Micromonosporaceae</taxon>
        <taxon>Polymorphospora</taxon>
    </lineage>
</organism>
<dbReference type="EMBL" id="JBCGDC010000128">
    <property type="protein sequence ID" value="MFB6397194.1"/>
    <property type="molecule type" value="Genomic_DNA"/>
</dbReference>
<dbReference type="PRINTS" id="PR00502">
    <property type="entry name" value="NUDIXFAMILY"/>
</dbReference>